<evidence type="ECO:0000313" key="3">
    <source>
        <dbReference type="Proteomes" id="UP001176961"/>
    </source>
</evidence>
<dbReference type="Proteomes" id="UP001176961">
    <property type="component" value="Unassembled WGS sequence"/>
</dbReference>
<keyword evidence="1" id="KW-0732">Signal</keyword>
<name>A0AA36GK92_CYLNA</name>
<organism evidence="2 3">
    <name type="scientific">Cylicocyclus nassatus</name>
    <name type="common">Nematode worm</name>
    <dbReference type="NCBI Taxonomy" id="53992"/>
    <lineage>
        <taxon>Eukaryota</taxon>
        <taxon>Metazoa</taxon>
        <taxon>Ecdysozoa</taxon>
        <taxon>Nematoda</taxon>
        <taxon>Chromadorea</taxon>
        <taxon>Rhabditida</taxon>
        <taxon>Rhabditina</taxon>
        <taxon>Rhabditomorpha</taxon>
        <taxon>Strongyloidea</taxon>
        <taxon>Strongylidae</taxon>
        <taxon>Cylicocyclus</taxon>
    </lineage>
</organism>
<feature type="signal peptide" evidence="1">
    <location>
        <begin position="1"/>
        <end position="20"/>
    </location>
</feature>
<dbReference type="AlphaFoldDB" id="A0AA36GK92"/>
<gene>
    <name evidence="2" type="ORF">CYNAS_LOCUS3203</name>
</gene>
<comment type="caution">
    <text evidence="2">The sequence shown here is derived from an EMBL/GenBank/DDBJ whole genome shotgun (WGS) entry which is preliminary data.</text>
</comment>
<evidence type="ECO:0000256" key="1">
    <source>
        <dbReference type="SAM" id="SignalP"/>
    </source>
</evidence>
<accession>A0AA36GK92</accession>
<proteinExistence type="predicted"/>
<protein>
    <submittedName>
        <fullName evidence="2">Uncharacterized protein</fullName>
    </submittedName>
</protein>
<evidence type="ECO:0000313" key="2">
    <source>
        <dbReference type="EMBL" id="CAJ0591220.1"/>
    </source>
</evidence>
<keyword evidence="3" id="KW-1185">Reference proteome</keyword>
<feature type="chain" id="PRO_5041354524" evidence="1">
    <location>
        <begin position="21"/>
        <end position="144"/>
    </location>
</feature>
<reference evidence="2" key="1">
    <citation type="submission" date="2023-07" db="EMBL/GenBank/DDBJ databases">
        <authorList>
            <consortium name="CYATHOMIX"/>
        </authorList>
    </citation>
    <scope>NUCLEOTIDE SEQUENCE</scope>
    <source>
        <strain evidence="2">N/A</strain>
    </source>
</reference>
<dbReference type="EMBL" id="CATQJL010000001">
    <property type="protein sequence ID" value="CAJ0591220.1"/>
    <property type="molecule type" value="Genomic_DNA"/>
</dbReference>
<sequence>MMILWLVLSGALSILSSVVCQGCPPKHNYTFWDPALPNLPNCSNGNESGNALDAKFKLDFVNALDAKFNHSLPRWPPYNCDLELNATNISNVQEKVTAKQGFWTPLTEGRNASLIASELSHPKRPIEEATARMRSARGALQCEI</sequence>